<evidence type="ECO:0000313" key="2">
    <source>
        <dbReference type="Proteomes" id="UP000031443"/>
    </source>
</evidence>
<dbReference type="EMBL" id="KB503068">
    <property type="protein sequence ID" value="EMP40820.1"/>
    <property type="molecule type" value="Genomic_DNA"/>
</dbReference>
<evidence type="ECO:0000313" key="1">
    <source>
        <dbReference type="EMBL" id="EMP40820.1"/>
    </source>
</evidence>
<keyword evidence="2" id="KW-1185">Reference proteome</keyword>
<protein>
    <submittedName>
        <fullName evidence="1">Uncharacterized protein</fullName>
    </submittedName>
</protein>
<sequence length="145" mass="15779">MAAPVIHQDSLQNKWNCNQAESKKVTAICTSRVGHEILEPYTPLKSRAKCLSEIQVPWTSPFSLKICGAKFKLKSPVGESAMLENHQLDDLKGVIDVPDMGEVVTSLSQQLEVCFPVWVDRHSSATLANTLKIAWGLSGTDSGSG</sequence>
<proteinExistence type="predicted"/>
<organism evidence="1 2">
    <name type="scientific">Chelonia mydas</name>
    <name type="common">Green sea-turtle</name>
    <name type="synonym">Chelonia agassizi</name>
    <dbReference type="NCBI Taxonomy" id="8469"/>
    <lineage>
        <taxon>Eukaryota</taxon>
        <taxon>Metazoa</taxon>
        <taxon>Chordata</taxon>
        <taxon>Craniata</taxon>
        <taxon>Vertebrata</taxon>
        <taxon>Euteleostomi</taxon>
        <taxon>Archelosauria</taxon>
        <taxon>Testudinata</taxon>
        <taxon>Testudines</taxon>
        <taxon>Cryptodira</taxon>
        <taxon>Durocryptodira</taxon>
        <taxon>Americhelydia</taxon>
        <taxon>Chelonioidea</taxon>
        <taxon>Cheloniidae</taxon>
        <taxon>Chelonia</taxon>
    </lineage>
</organism>
<reference evidence="2" key="1">
    <citation type="journal article" date="2013" name="Nat. Genet.">
        <title>The draft genomes of soft-shell turtle and green sea turtle yield insights into the development and evolution of the turtle-specific body plan.</title>
        <authorList>
            <person name="Wang Z."/>
            <person name="Pascual-Anaya J."/>
            <person name="Zadissa A."/>
            <person name="Li W."/>
            <person name="Niimura Y."/>
            <person name="Huang Z."/>
            <person name="Li C."/>
            <person name="White S."/>
            <person name="Xiong Z."/>
            <person name="Fang D."/>
            <person name="Wang B."/>
            <person name="Ming Y."/>
            <person name="Chen Y."/>
            <person name="Zheng Y."/>
            <person name="Kuraku S."/>
            <person name="Pignatelli M."/>
            <person name="Herrero J."/>
            <person name="Beal K."/>
            <person name="Nozawa M."/>
            <person name="Li Q."/>
            <person name="Wang J."/>
            <person name="Zhang H."/>
            <person name="Yu L."/>
            <person name="Shigenobu S."/>
            <person name="Wang J."/>
            <person name="Liu J."/>
            <person name="Flicek P."/>
            <person name="Searle S."/>
            <person name="Wang J."/>
            <person name="Kuratani S."/>
            <person name="Yin Y."/>
            <person name="Aken B."/>
            <person name="Zhang G."/>
            <person name="Irie N."/>
        </authorList>
    </citation>
    <scope>NUCLEOTIDE SEQUENCE [LARGE SCALE GENOMIC DNA]</scope>
</reference>
<dbReference type="Proteomes" id="UP000031443">
    <property type="component" value="Unassembled WGS sequence"/>
</dbReference>
<name>M7BYC2_CHEMY</name>
<gene>
    <name evidence="1" type="ORF">UY3_01946</name>
</gene>
<accession>M7BYC2</accession>
<dbReference type="AlphaFoldDB" id="M7BYC2"/>